<feature type="domain" description="AB hydrolase-1" evidence="2">
    <location>
        <begin position="33"/>
        <end position="127"/>
    </location>
</feature>
<organism evidence="3 4">
    <name type="scientific">Winogradskya consettensis</name>
    <dbReference type="NCBI Taxonomy" id="113560"/>
    <lineage>
        <taxon>Bacteria</taxon>
        <taxon>Bacillati</taxon>
        <taxon>Actinomycetota</taxon>
        <taxon>Actinomycetes</taxon>
        <taxon>Micromonosporales</taxon>
        <taxon>Micromonosporaceae</taxon>
        <taxon>Winogradskya</taxon>
    </lineage>
</organism>
<accession>A0A919SDA5</accession>
<protein>
    <submittedName>
        <fullName evidence="3">Hydrolase YraK</fullName>
    </submittedName>
</protein>
<dbReference type="Gene3D" id="3.40.50.1820">
    <property type="entry name" value="alpha/beta hydrolase"/>
    <property type="match status" value="1"/>
</dbReference>
<dbReference type="EMBL" id="BOQP01000007">
    <property type="protein sequence ID" value="GIM69572.1"/>
    <property type="molecule type" value="Genomic_DNA"/>
</dbReference>
<evidence type="ECO:0000313" key="3">
    <source>
        <dbReference type="EMBL" id="GIM69572.1"/>
    </source>
</evidence>
<proteinExistence type="predicted"/>
<dbReference type="RefSeq" id="WP_212996531.1">
    <property type="nucleotide sequence ID" value="NZ_BAAATW010000005.1"/>
</dbReference>
<keyword evidence="4" id="KW-1185">Reference proteome</keyword>
<name>A0A919SDA5_9ACTN</name>
<dbReference type="AlphaFoldDB" id="A0A919SDA5"/>
<evidence type="ECO:0000256" key="1">
    <source>
        <dbReference type="SAM" id="MobiDB-lite"/>
    </source>
</evidence>
<evidence type="ECO:0000259" key="2">
    <source>
        <dbReference type="Pfam" id="PF00561"/>
    </source>
</evidence>
<evidence type="ECO:0000313" key="4">
    <source>
        <dbReference type="Proteomes" id="UP000680865"/>
    </source>
</evidence>
<keyword evidence="3" id="KW-0378">Hydrolase</keyword>
<dbReference type="PANTHER" id="PTHR43433">
    <property type="entry name" value="HYDROLASE, ALPHA/BETA FOLD FAMILY PROTEIN"/>
    <property type="match status" value="1"/>
</dbReference>
<gene>
    <name evidence="3" type="primary">yraK</name>
    <name evidence="3" type="ORF">Aco04nite_15900</name>
</gene>
<dbReference type="GO" id="GO:0004806">
    <property type="term" value="F:triacylglycerol lipase activity"/>
    <property type="evidence" value="ECO:0007669"/>
    <property type="project" value="TreeGrafter"/>
</dbReference>
<dbReference type="Pfam" id="PF00561">
    <property type="entry name" value="Abhydrolase_1"/>
    <property type="match status" value="1"/>
</dbReference>
<dbReference type="Proteomes" id="UP000680865">
    <property type="component" value="Unassembled WGS sequence"/>
</dbReference>
<feature type="region of interest" description="Disordered" evidence="1">
    <location>
        <begin position="49"/>
        <end position="71"/>
    </location>
</feature>
<comment type="caution">
    <text evidence="3">The sequence shown here is derived from an EMBL/GenBank/DDBJ whole genome shotgun (WGS) entry which is preliminary data.</text>
</comment>
<reference evidence="3" key="1">
    <citation type="submission" date="2021-03" db="EMBL/GenBank/DDBJ databases">
        <title>Whole genome shotgun sequence of Actinoplanes consettensis NBRC 14913.</title>
        <authorList>
            <person name="Komaki H."/>
            <person name="Tamura T."/>
        </authorList>
    </citation>
    <scope>NUCLEOTIDE SEQUENCE</scope>
    <source>
        <strain evidence="3">NBRC 14913</strain>
    </source>
</reference>
<dbReference type="InterPro" id="IPR029058">
    <property type="entry name" value="AB_hydrolase_fold"/>
</dbReference>
<dbReference type="PANTHER" id="PTHR43433:SF5">
    <property type="entry name" value="AB HYDROLASE-1 DOMAIN-CONTAINING PROTEIN"/>
    <property type="match status" value="1"/>
</dbReference>
<dbReference type="GO" id="GO:0046503">
    <property type="term" value="P:glycerolipid catabolic process"/>
    <property type="evidence" value="ECO:0007669"/>
    <property type="project" value="TreeGrafter"/>
</dbReference>
<dbReference type="InterPro" id="IPR000073">
    <property type="entry name" value="AB_hydrolase_1"/>
</dbReference>
<sequence length="268" mass="28862">MPTVANLYYEIQGSGPMLLLGQSGEGDAHRTADLASLLSTTHTVITYDRRGLSRSAPVDPGRPPTLTDHADHADDASRLLDALTDKPVAMLGCSLGASIGLHLAVRHPGKLHTLIAHEPVSPWLLPPAEQASHERELLDIQRLYLDRGLTEAMREVARVLGIDPTRQPTEPGLTPHPMTPQRIANFDTFLRHDLAAIATATLQPADLPTCGTRIIPALGTTTPPAVFDHLCAHRLAEFLSTPPVPFPGGHNGNTTHPHGYAESLRNIL</sequence>
<dbReference type="SUPFAM" id="SSF53474">
    <property type="entry name" value="alpha/beta-Hydrolases"/>
    <property type="match status" value="1"/>
</dbReference>
<dbReference type="InterPro" id="IPR050471">
    <property type="entry name" value="AB_hydrolase"/>
</dbReference>